<reference evidence="2 3" key="1">
    <citation type="submission" date="2019-05" db="EMBL/GenBank/DDBJ databases">
        <title>Emergence of the Ug99 lineage of the wheat stem rust pathogen through somatic hybridization.</title>
        <authorList>
            <person name="Li F."/>
            <person name="Upadhyaya N.M."/>
            <person name="Sperschneider J."/>
            <person name="Matny O."/>
            <person name="Nguyen-Phuc H."/>
            <person name="Mago R."/>
            <person name="Raley C."/>
            <person name="Miller M.E."/>
            <person name="Silverstein K.A.T."/>
            <person name="Henningsen E."/>
            <person name="Hirsch C.D."/>
            <person name="Visser B."/>
            <person name="Pretorius Z.A."/>
            <person name="Steffenson B.J."/>
            <person name="Schwessinger B."/>
            <person name="Dodds P.N."/>
            <person name="Figueroa M."/>
        </authorList>
    </citation>
    <scope>NUCLEOTIDE SEQUENCE [LARGE SCALE GENOMIC DNA]</scope>
    <source>
        <strain evidence="2">21-0</strain>
    </source>
</reference>
<dbReference type="AlphaFoldDB" id="A0A5B0MU63"/>
<evidence type="ECO:0000313" key="2">
    <source>
        <dbReference type="EMBL" id="KAA1080505.1"/>
    </source>
</evidence>
<comment type="caution">
    <text evidence="2">The sequence shown here is derived from an EMBL/GenBank/DDBJ whole genome shotgun (WGS) entry which is preliminary data.</text>
</comment>
<feature type="region of interest" description="Disordered" evidence="1">
    <location>
        <begin position="17"/>
        <end position="48"/>
    </location>
</feature>
<accession>A0A5B0MU63</accession>
<dbReference type="EMBL" id="VSWC01000131">
    <property type="protein sequence ID" value="KAA1080505.1"/>
    <property type="molecule type" value="Genomic_DNA"/>
</dbReference>
<sequence>MSSEVDNHLHNREIEMSSSDMNNHNHDNSITPSTSNNPPLNQSRHNPDNQGVLKIISKLIMNPEADGSVIITPDKVQLLKSLIGVEEFINVKTLNMMDRITSRLDAIEKTMSKSVLPPKPSPSTWSSVVKKTNPQPINNIVRSPPSARIINEFKPSFFIIRKTVPEAQAFAQKSPAQIIEKVNSVLSEMEAKTEDGTPIVIKGAITLPLGDVNYYPYCPDFFYSLQQGHYCGPMQREQWDDSPIHPEYALVGESPREQKSPWFNNHEPS</sequence>
<feature type="compositionally biased region" description="Polar residues" evidence="1">
    <location>
        <begin position="30"/>
        <end position="44"/>
    </location>
</feature>
<dbReference type="Proteomes" id="UP000324748">
    <property type="component" value="Unassembled WGS sequence"/>
</dbReference>
<name>A0A5B0MU63_PUCGR</name>
<protein>
    <submittedName>
        <fullName evidence="2">Uncharacterized protein</fullName>
    </submittedName>
</protein>
<evidence type="ECO:0000256" key="1">
    <source>
        <dbReference type="SAM" id="MobiDB-lite"/>
    </source>
</evidence>
<proteinExistence type="predicted"/>
<gene>
    <name evidence="2" type="ORF">PGT21_009591</name>
</gene>
<feature type="region of interest" description="Disordered" evidence="1">
    <location>
        <begin position="242"/>
        <end position="269"/>
    </location>
</feature>
<organism evidence="2 3">
    <name type="scientific">Puccinia graminis f. sp. tritici</name>
    <dbReference type="NCBI Taxonomy" id="56615"/>
    <lineage>
        <taxon>Eukaryota</taxon>
        <taxon>Fungi</taxon>
        <taxon>Dikarya</taxon>
        <taxon>Basidiomycota</taxon>
        <taxon>Pucciniomycotina</taxon>
        <taxon>Pucciniomycetes</taxon>
        <taxon>Pucciniales</taxon>
        <taxon>Pucciniaceae</taxon>
        <taxon>Puccinia</taxon>
    </lineage>
</organism>
<keyword evidence="3" id="KW-1185">Reference proteome</keyword>
<evidence type="ECO:0000313" key="3">
    <source>
        <dbReference type="Proteomes" id="UP000324748"/>
    </source>
</evidence>